<dbReference type="EC" id="3.7.1.3" evidence="4 5"/>
<keyword evidence="2 4" id="KW-0378">Hydrolase</keyword>
<dbReference type="InterPro" id="IPR010111">
    <property type="entry name" value="Kynureninase"/>
</dbReference>
<keyword evidence="3 4" id="KW-0663">Pyridoxal phosphate</keyword>
<evidence type="ECO:0000256" key="5">
    <source>
        <dbReference type="NCBIfam" id="TIGR01814"/>
    </source>
</evidence>
<reference evidence="7 8" key="1">
    <citation type="submission" date="2019-11" db="EMBL/GenBank/DDBJ databases">
        <authorList>
            <person name="Im W.T."/>
        </authorList>
    </citation>
    <scope>NUCLEOTIDE SEQUENCE [LARGE SCALE GENOMIC DNA]</scope>
    <source>
        <strain evidence="7 8">SB-02</strain>
    </source>
</reference>
<dbReference type="KEGG" id="fls:GLV81_09680"/>
<feature type="binding site" evidence="4">
    <location>
        <position position="107"/>
    </location>
    <ligand>
        <name>pyridoxal 5'-phosphate</name>
        <dbReference type="ChEBI" id="CHEBI:597326"/>
    </ligand>
</feature>
<feature type="binding site" evidence="4">
    <location>
        <position position="303"/>
    </location>
    <ligand>
        <name>pyridoxal 5'-phosphate</name>
        <dbReference type="ChEBI" id="CHEBI:597326"/>
    </ligand>
</feature>
<sequence>MLAFEPTSTFARQLDAQDPLHTFKNDFHFPQHEGRNAIYFCGNSLGLQPKAVANAIQTELNSWQQLAVGGYFGGTNPWLYYQDYCKPTLAKLVGASTQEVTVMNALTVNLHLLMLSFYKPNGKRYKILMEAGAFPSDQYAVETQVRQYGFNPDEAIVEIAPRAGEKTLRTADIIESINTHAEELALVMFAGMNYYTGQLFDMAAITKAGHAAGAMVGFDLAHVTGNVPVQLHGWNVDFAAWCSYKYLNAGPGAVGGVFVHEKHAQNVQLGRLGGWWGNDEKTRFKMEKGFVPKADASGWCMSTSQVMNTVCLKASLEMFEQAGIENLRAKSIRLTAYLQYLLQQLPNLSFEIITPENPDERGAQLSLYFKENGRAIHDAMHAAGIIVDYREPGVIRVAPAPMYCSFEDVYRFYEILKTQF</sequence>
<dbReference type="GO" id="GO:0097053">
    <property type="term" value="P:L-kynurenine catabolic process"/>
    <property type="evidence" value="ECO:0007669"/>
    <property type="project" value="UniProtKB-UniRule"/>
</dbReference>
<dbReference type="GO" id="GO:0019805">
    <property type="term" value="P:quinolinate biosynthetic process"/>
    <property type="evidence" value="ECO:0007669"/>
    <property type="project" value="UniProtKB-UniRule"/>
</dbReference>
<dbReference type="Pfam" id="PF22580">
    <property type="entry name" value="KYNU_C"/>
    <property type="match status" value="1"/>
</dbReference>
<organism evidence="7 8">
    <name type="scientific">Phnomibacter ginsenosidimutans</name>
    <dbReference type="NCBI Taxonomy" id="2676868"/>
    <lineage>
        <taxon>Bacteria</taxon>
        <taxon>Pseudomonadati</taxon>
        <taxon>Bacteroidota</taxon>
        <taxon>Chitinophagia</taxon>
        <taxon>Chitinophagales</taxon>
        <taxon>Chitinophagaceae</taxon>
        <taxon>Phnomibacter</taxon>
    </lineage>
</organism>
<dbReference type="UniPathway" id="UPA00334">
    <property type="reaction ID" value="UER00455"/>
</dbReference>
<dbReference type="PANTHER" id="PTHR14084:SF0">
    <property type="entry name" value="KYNURENINASE"/>
    <property type="match status" value="1"/>
</dbReference>
<comment type="cofactor">
    <cofactor evidence="4 6">
        <name>pyridoxal 5'-phosphate</name>
        <dbReference type="ChEBI" id="CHEBI:597326"/>
    </cofactor>
</comment>
<dbReference type="InterPro" id="IPR015424">
    <property type="entry name" value="PyrdxlP-dep_Trfase"/>
</dbReference>
<dbReference type="GO" id="GO:0009435">
    <property type="term" value="P:NAD+ biosynthetic process"/>
    <property type="evidence" value="ECO:0007669"/>
    <property type="project" value="UniProtKB-UniRule"/>
</dbReference>
<evidence type="ECO:0000313" key="7">
    <source>
        <dbReference type="EMBL" id="QGW28330.1"/>
    </source>
</evidence>
<evidence type="ECO:0000313" key="8">
    <source>
        <dbReference type="Proteomes" id="UP000426027"/>
    </source>
</evidence>
<proteinExistence type="inferred from homology"/>
<evidence type="ECO:0000256" key="4">
    <source>
        <dbReference type="HAMAP-Rule" id="MF_01970"/>
    </source>
</evidence>
<dbReference type="Proteomes" id="UP000426027">
    <property type="component" value="Chromosome"/>
</dbReference>
<gene>
    <name evidence="4 7" type="primary">kynU</name>
    <name evidence="7" type="ORF">GLV81_09680</name>
</gene>
<evidence type="ECO:0000256" key="2">
    <source>
        <dbReference type="ARBA" id="ARBA00022801"/>
    </source>
</evidence>
<dbReference type="GO" id="GO:0019441">
    <property type="term" value="P:L-tryptophan catabolic process to kynurenine"/>
    <property type="evidence" value="ECO:0007669"/>
    <property type="project" value="TreeGrafter"/>
</dbReference>
<accession>A0A6I6GDD9</accession>
<keyword evidence="1 4" id="KW-0662">Pyridine nucleotide biosynthesis</keyword>
<comment type="subunit">
    <text evidence="4 6">Homodimer.</text>
</comment>
<comment type="function">
    <text evidence="4 6">Catalyzes the cleavage of L-kynurenine (L-Kyn) and L-3-hydroxykynurenine (L-3OHKyn) into anthranilic acid (AA) and 3-hydroxyanthranilic acid (3-OHAA), respectively.</text>
</comment>
<comment type="catalytic activity">
    <reaction evidence="4 6">
        <text>L-kynurenine + H2O = anthranilate + L-alanine + H(+)</text>
        <dbReference type="Rhea" id="RHEA:16813"/>
        <dbReference type="ChEBI" id="CHEBI:15377"/>
        <dbReference type="ChEBI" id="CHEBI:15378"/>
        <dbReference type="ChEBI" id="CHEBI:16567"/>
        <dbReference type="ChEBI" id="CHEBI:57959"/>
        <dbReference type="ChEBI" id="CHEBI:57972"/>
        <dbReference type="EC" id="3.7.1.3"/>
    </reaction>
</comment>
<feature type="binding site" evidence="4">
    <location>
        <position position="222"/>
    </location>
    <ligand>
        <name>pyridoxal 5'-phosphate</name>
        <dbReference type="ChEBI" id="CHEBI:597326"/>
    </ligand>
</feature>
<evidence type="ECO:0000256" key="6">
    <source>
        <dbReference type="PIRNR" id="PIRNR038800"/>
    </source>
</evidence>
<dbReference type="InterPro" id="IPR015422">
    <property type="entry name" value="PyrdxlP-dep_Trfase_small"/>
</dbReference>
<name>A0A6I6GDD9_9BACT</name>
<comment type="pathway">
    <text evidence="4 6">Amino-acid degradation; L-kynurenine degradation; L-alanine and anthranilate from L-kynurenine: step 1/1.</text>
</comment>
<protein>
    <recommendedName>
        <fullName evidence="4 5">Kynureninase</fullName>
        <ecNumber evidence="4 5">3.7.1.3</ecNumber>
    </recommendedName>
    <alternativeName>
        <fullName evidence="4">L-kynurenine hydrolase</fullName>
    </alternativeName>
</protein>
<keyword evidence="8" id="KW-1185">Reference proteome</keyword>
<dbReference type="PANTHER" id="PTHR14084">
    <property type="entry name" value="KYNURENINASE"/>
    <property type="match status" value="1"/>
</dbReference>
<comment type="catalytic activity">
    <reaction evidence="6">
        <text>3-hydroxy-L-kynurenine + H2O = 3-hydroxyanthranilate + L-alanine + H(+)</text>
        <dbReference type="Rhea" id="RHEA:25143"/>
        <dbReference type="ChEBI" id="CHEBI:15377"/>
        <dbReference type="ChEBI" id="CHEBI:15378"/>
        <dbReference type="ChEBI" id="CHEBI:36559"/>
        <dbReference type="ChEBI" id="CHEBI:57972"/>
        <dbReference type="ChEBI" id="CHEBI:58125"/>
        <dbReference type="EC" id="3.7.1.3"/>
    </reaction>
</comment>
<dbReference type="UniPathway" id="UPA00253">
    <property type="reaction ID" value="UER00329"/>
</dbReference>
<feature type="modified residue" description="N6-(pyridoxal phosphate)lysine" evidence="4">
    <location>
        <position position="245"/>
    </location>
</feature>
<dbReference type="GO" id="GO:0005737">
    <property type="term" value="C:cytoplasm"/>
    <property type="evidence" value="ECO:0007669"/>
    <property type="project" value="UniProtKB-UniRule"/>
</dbReference>
<feature type="binding site" evidence="4">
    <location>
        <position position="244"/>
    </location>
    <ligand>
        <name>pyridoxal 5'-phosphate</name>
        <dbReference type="ChEBI" id="CHEBI:597326"/>
    </ligand>
</feature>
<dbReference type="GO" id="GO:0030429">
    <property type="term" value="F:kynureninase activity"/>
    <property type="evidence" value="ECO:0007669"/>
    <property type="project" value="UniProtKB-UniRule"/>
</dbReference>
<feature type="binding site" evidence="4">
    <location>
        <position position="219"/>
    </location>
    <ligand>
        <name>pyridoxal 5'-phosphate</name>
        <dbReference type="ChEBI" id="CHEBI:597326"/>
    </ligand>
</feature>
<dbReference type="GO" id="GO:0043420">
    <property type="term" value="P:anthranilate metabolic process"/>
    <property type="evidence" value="ECO:0007669"/>
    <property type="project" value="TreeGrafter"/>
</dbReference>
<feature type="binding site" evidence="4">
    <location>
        <position position="106"/>
    </location>
    <ligand>
        <name>pyridoxal 5'-phosphate</name>
        <dbReference type="ChEBI" id="CHEBI:597326"/>
    </ligand>
</feature>
<dbReference type="HAMAP" id="MF_01970">
    <property type="entry name" value="Kynureninase"/>
    <property type="match status" value="1"/>
</dbReference>
<comment type="similarity">
    <text evidence="4 6">Belongs to the kynureninase family.</text>
</comment>
<dbReference type="AlphaFoldDB" id="A0A6I6GDD9"/>
<comment type="caution">
    <text evidence="4">Lacks conserved residue(s) required for the propagation of feature annotation.</text>
</comment>
<evidence type="ECO:0000256" key="3">
    <source>
        <dbReference type="ARBA" id="ARBA00022898"/>
    </source>
</evidence>
<dbReference type="SUPFAM" id="SSF53383">
    <property type="entry name" value="PLP-dependent transferases"/>
    <property type="match status" value="1"/>
</dbReference>
<dbReference type="FunFam" id="3.40.640.10:FF:000031">
    <property type="entry name" value="Kynureninase"/>
    <property type="match status" value="1"/>
</dbReference>
<dbReference type="Gene3D" id="3.90.1150.10">
    <property type="entry name" value="Aspartate Aminotransferase, domain 1"/>
    <property type="match status" value="1"/>
</dbReference>
<feature type="binding site" evidence="4">
    <location>
        <position position="275"/>
    </location>
    <ligand>
        <name>pyridoxal 5'-phosphate</name>
        <dbReference type="ChEBI" id="CHEBI:597326"/>
    </ligand>
</feature>
<dbReference type="InterPro" id="IPR015421">
    <property type="entry name" value="PyrdxlP-dep_Trfase_major"/>
</dbReference>
<dbReference type="EMBL" id="CP046566">
    <property type="protein sequence ID" value="QGW28330.1"/>
    <property type="molecule type" value="Genomic_DNA"/>
</dbReference>
<evidence type="ECO:0000256" key="1">
    <source>
        <dbReference type="ARBA" id="ARBA00022642"/>
    </source>
</evidence>
<dbReference type="PIRSF" id="PIRSF038800">
    <property type="entry name" value="KYNU"/>
    <property type="match status" value="1"/>
</dbReference>
<dbReference type="Gene3D" id="3.40.640.10">
    <property type="entry name" value="Type I PLP-dependent aspartate aminotransferase-like (Major domain)"/>
    <property type="match status" value="1"/>
</dbReference>
<comment type="pathway">
    <text evidence="4 6">Cofactor biosynthesis; NAD(+) biosynthesis; quinolinate from L-kynurenine: step 2/3.</text>
</comment>
<dbReference type="NCBIfam" id="TIGR01814">
    <property type="entry name" value="kynureninase"/>
    <property type="match status" value="1"/>
</dbReference>
<feature type="binding site" evidence="4">
    <location>
        <begin position="134"/>
        <end position="137"/>
    </location>
    <ligand>
        <name>pyridoxal 5'-phosphate</name>
        <dbReference type="ChEBI" id="CHEBI:597326"/>
    </ligand>
</feature>
<dbReference type="GO" id="GO:0030170">
    <property type="term" value="F:pyridoxal phosphate binding"/>
    <property type="evidence" value="ECO:0007669"/>
    <property type="project" value="UniProtKB-UniRule"/>
</dbReference>
<dbReference type="RefSeq" id="WP_157478687.1">
    <property type="nucleotide sequence ID" value="NZ_CP046566.1"/>
</dbReference>